<evidence type="ECO:0000313" key="3">
    <source>
        <dbReference type="Proteomes" id="UP001497512"/>
    </source>
</evidence>
<dbReference type="InterPro" id="IPR003615">
    <property type="entry name" value="HNH_nuc"/>
</dbReference>
<dbReference type="Pfam" id="PF14279">
    <property type="entry name" value="HNH_5"/>
    <property type="match status" value="1"/>
</dbReference>
<dbReference type="Proteomes" id="UP001497512">
    <property type="component" value="Chromosome 17"/>
</dbReference>
<proteinExistence type="predicted"/>
<dbReference type="PANTHER" id="PTHR33877">
    <property type="entry name" value="SLL1193 PROTEIN"/>
    <property type="match status" value="1"/>
</dbReference>
<dbReference type="Gene3D" id="1.10.30.50">
    <property type="match status" value="1"/>
</dbReference>
<organism evidence="2 3">
    <name type="scientific">Sphagnum troendelagicum</name>
    <dbReference type="NCBI Taxonomy" id="128251"/>
    <lineage>
        <taxon>Eukaryota</taxon>
        <taxon>Viridiplantae</taxon>
        <taxon>Streptophyta</taxon>
        <taxon>Embryophyta</taxon>
        <taxon>Bryophyta</taxon>
        <taxon>Sphagnophytina</taxon>
        <taxon>Sphagnopsida</taxon>
        <taxon>Sphagnales</taxon>
        <taxon>Sphagnaceae</taxon>
        <taxon>Sphagnum</taxon>
    </lineage>
</organism>
<feature type="domain" description="HNH nuclease" evidence="1">
    <location>
        <begin position="206"/>
        <end position="256"/>
    </location>
</feature>
<keyword evidence="3" id="KW-1185">Reference proteome</keyword>
<dbReference type="InterPro" id="IPR052892">
    <property type="entry name" value="NA-targeting_endonuclease"/>
</dbReference>
<dbReference type="InterPro" id="IPR029471">
    <property type="entry name" value="HNH_5"/>
</dbReference>
<dbReference type="SMART" id="SM00507">
    <property type="entry name" value="HNHc"/>
    <property type="match status" value="1"/>
</dbReference>
<evidence type="ECO:0000313" key="2">
    <source>
        <dbReference type="EMBL" id="CAK9209596.1"/>
    </source>
</evidence>
<evidence type="ECO:0000259" key="1">
    <source>
        <dbReference type="SMART" id="SM00507"/>
    </source>
</evidence>
<protein>
    <recommendedName>
        <fullName evidence="1">HNH nuclease domain-containing protein</fullName>
    </recommendedName>
</protein>
<reference evidence="2" key="1">
    <citation type="submission" date="2024-02" db="EMBL/GenBank/DDBJ databases">
        <authorList>
            <consortium name="ELIXIR-Norway"/>
            <consortium name="Elixir Norway"/>
        </authorList>
    </citation>
    <scope>NUCLEOTIDE SEQUENCE</scope>
</reference>
<name>A0ABP0U0J6_9BRYO</name>
<sequence>MKAHFQLFVHGNCTQWVLEKSFLECSKRKFQMNLHSQESWSLQNKHLSPQCCMKKKDAGVMKRSIMGDHERMMMINNSKASDPDISHSSIFIDLNNGGSCSSSSSSSTNIDTPELALSSSVFIESDGDGDDDYCSFRGLVLDLSYRPINVVCWKRALCLQIMEKADVLEYYDQAVKSTDQDYFIPAVLRVSSFIYAPKQKKVRLSLNRRNVLYRDRFKCQYCGARDNLTMDHLLAASRGGKWEWENLVTACSSCNVKKGNKTLEEARMKLMKSPREPKEMDSVDMPHGSINTYRRLDQRRSPPPTQWLDYLPKHTYFF</sequence>
<dbReference type="CDD" id="cd00085">
    <property type="entry name" value="HNHc"/>
    <property type="match status" value="1"/>
</dbReference>
<dbReference type="EMBL" id="OZ019909">
    <property type="protein sequence ID" value="CAK9209596.1"/>
    <property type="molecule type" value="Genomic_DNA"/>
</dbReference>
<accession>A0ABP0U0J6</accession>
<gene>
    <name evidence="2" type="ORF">CSSPTR1EN2_LOCUS9885</name>
</gene>
<dbReference type="PANTHER" id="PTHR33877:SF2">
    <property type="entry name" value="OS07G0170200 PROTEIN"/>
    <property type="match status" value="1"/>
</dbReference>